<evidence type="ECO:0000313" key="3">
    <source>
        <dbReference type="EMBL" id="GJM52656.1"/>
    </source>
</evidence>
<dbReference type="Proteomes" id="UP001207736">
    <property type="component" value="Unassembled WGS sequence"/>
</dbReference>
<dbReference type="EMBL" id="BQKB01000017">
    <property type="protein sequence ID" value="GJM52656.1"/>
    <property type="molecule type" value="Genomic_DNA"/>
</dbReference>
<keyword evidence="5" id="KW-1185">Reference proteome</keyword>
<dbReference type="AlphaFoldDB" id="A0AAV5AUU6"/>
<dbReference type="CDD" id="cd04301">
    <property type="entry name" value="NAT_SF"/>
    <property type="match status" value="1"/>
</dbReference>
<evidence type="ECO:0000259" key="1">
    <source>
        <dbReference type="PROSITE" id="PS51186"/>
    </source>
</evidence>
<feature type="domain" description="N-acetyltransferase" evidence="1">
    <location>
        <begin position="4"/>
        <end position="135"/>
    </location>
</feature>
<reference evidence="2 5" key="1">
    <citation type="submission" date="2021-11" db="EMBL/GenBank/DDBJ databases">
        <title>Draft genome sequence of Capnocytophaga sp. strain KC07075 isolated from cat oral cavity.</title>
        <authorList>
            <person name="Suzuki M."/>
            <person name="Imaoka K."/>
            <person name="Kimura M."/>
            <person name="Morikawa S."/>
            <person name="Maeda K."/>
        </authorList>
    </citation>
    <scope>NUCLEOTIDE SEQUENCE</scope>
    <source>
        <strain evidence="2">KC07075</strain>
        <strain evidence="3 5">KC07079</strain>
    </source>
</reference>
<dbReference type="PROSITE" id="PS51186">
    <property type="entry name" value="GNAT"/>
    <property type="match status" value="1"/>
</dbReference>
<dbReference type="InterPro" id="IPR000182">
    <property type="entry name" value="GNAT_dom"/>
</dbReference>
<dbReference type="PANTHER" id="PTHR43233">
    <property type="entry name" value="FAMILY N-ACETYLTRANSFERASE, PUTATIVE (AFU_ORTHOLOGUE AFUA_6G03350)-RELATED"/>
    <property type="match status" value="1"/>
</dbReference>
<dbReference type="Proteomes" id="UP001208692">
    <property type="component" value="Unassembled WGS sequence"/>
</dbReference>
<dbReference type="InterPro" id="IPR053144">
    <property type="entry name" value="Acetyltransferase_Butenolide"/>
</dbReference>
<protein>
    <submittedName>
        <fullName evidence="2">N-acetyltransferase</fullName>
    </submittedName>
</protein>
<organism evidence="2 4">
    <name type="scientific">Capnocytophaga catalasegens</name>
    <dbReference type="NCBI Taxonomy" id="1004260"/>
    <lineage>
        <taxon>Bacteria</taxon>
        <taxon>Pseudomonadati</taxon>
        <taxon>Bacteroidota</taxon>
        <taxon>Flavobacteriia</taxon>
        <taxon>Flavobacteriales</taxon>
        <taxon>Flavobacteriaceae</taxon>
        <taxon>Capnocytophaga</taxon>
    </lineage>
</organism>
<dbReference type="SUPFAM" id="SSF55729">
    <property type="entry name" value="Acyl-CoA N-acyltransferases (Nat)"/>
    <property type="match status" value="1"/>
</dbReference>
<proteinExistence type="predicted"/>
<dbReference type="EMBL" id="BQKA01000025">
    <property type="protein sequence ID" value="GJM50374.1"/>
    <property type="molecule type" value="Genomic_DNA"/>
</dbReference>
<gene>
    <name evidence="2" type="ORF">RCZ15_13470</name>
    <name evidence="3" type="ORF">RCZ16_09730</name>
</gene>
<dbReference type="RefSeq" id="WP_264845145.1">
    <property type="nucleotide sequence ID" value="NZ_BPMA01000005.1"/>
</dbReference>
<dbReference type="GO" id="GO:0016747">
    <property type="term" value="F:acyltransferase activity, transferring groups other than amino-acyl groups"/>
    <property type="evidence" value="ECO:0007669"/>
    <property type="project" value="InterPro"/>
</dbReference>
<dbReference type="Gene3D" id="3.40.630.30">
    <property type="match status" value="1"/>
</dbReference>
<name>A0AAV5AUU6_9FLAO</name>
<evidence type="ECO:0000313" key="4">
    <source>
        <dbReference type="Proteomes" id="UP001207736"/>
    </source>
</evidence>
<sequence length="135" mass="15210">MKPIIYKTTEIPDVEQIIAVYKSSGIVRPTADKKRIERMYANSNVIITAWHDNQLIGVARALTDFAICCYLSDLAVRKEYQGQGIGKQLIEEVKKVIGTTSEISLLLLSAPNAMEYYPKIGFNKIENGFIIKRKS</sequence>
<evidence type="ECO:0000313" key="5">
    <source>
        <dbReference type="Proteomes" id="UP001208692"/>
    </source>
</evidence>
<accession>A0AAV5AUU6</accession>
<dbReference type="Pfam" id="PF13673">
    <property type="entry name" value="Acetyltransf_10"/>
    <property type="match status" value="1"/>
</dbReference>
<dbReference type="InterPro" id="IPR016181">
    <property type="entry name" value="Acyl_CoA_acyltransferase"/>
</dbReference>
<evidence type="ECO:0000313" key="2">
    <source>
        <dbReference type="EMBL" id="GJM50374.1"/>
    </source>
</evidence>
<dbReference type="PANTHER" id="PTHR43233:SF1">
    <property type="entry name" value="FAMILY N-ACETYLTRANSFERASE, PUTATIVE (AFU_ORTHOLOGUE AFUA_6G03350)-RELATED"/>
    <property type="match status" value="1"/>
</dbReference>
<comment type="caution">
    <text evidence="2">The sequence shown here is derived from an EMBL/GenBank/DDBJ whole genome shotgun (WGS) entry which is preliminary data.</text>
</comment>